<dbReference type="GeneID" id="95552569"/>
<dbReference type="STRING" id="28094.SAMN06295900_102107"/>
<reference evidence="4" key="1">
    <citation type="submission" date="2017-04" db="EMBL/GenBank/DDBJ databases">
        <authorList>
            <person name="Varghese N."/>
            <person name="Submissions S."/>
        </authorList>
    </citation>
    <scope>NUCLEOTIDE SEQUENCE [LARGE SCALE GENOMIC DNA]</scope>
    <source>
        <strain evidence="4">Ballard 720</strain>
    </source>
</reference>
<feature type="compositionally biased region" description="Low complexity" evidence="1">
    <location>
        <begin position="50"/>
        <end position="63"/>
    </location>
</feature>
<dbReference type="EMBL" id="FXAH01000002">
    <property type="protein sequence ID" value="SMF04820.1"/>
    <property type="molecule type" value="Genomic_DNA"/>
</dbReference>
<keyword evidence="2" id="KW-1133">Transmembrane helix</keyword>
<dbReference type="Proteomes" id="UP000192911">
    <property type="component" value="Unassembled WGS sequence"/>
</dbReference>
<evidence type="ECO:0000313" key="4">
    <source>
        <dbReference type="Proteomes" id="UP000192911"/>
    </source>
</evidence>
<dbReference type="RefSeq" id="WP_139831107.1">
    <property type="nucleotide sequence ID" value="NZ_BSQD01000002.1"/>
</dbReference>
<feature type="region of interest" description="Disordered" evidence="1">
    <location>
        <begin position="165"/>
        <end position="368"/>
    </location>
</feature>
<organism evidence="3 4">
    <name type="scientific">Trinickia caryophylli</name>
    <name type="common">Paraburkholderia caryophylli</name>
    <dbReference type="NCBI Taxonomy" id="28094"/>
    <lineage>
        <taxon>Bacteria</taxon>
        <taxon>Pseudomonadati</taxon>
        <taxon>Pseudomonadota</taxon>
        <taxon>Betaproteobacteria</taxon>
        <taxon>Burkholderiales</taxon>
        <taxon>Burkholderiaceae</taxon>
        <taxon>Trinickia</taxon>
    </lineage>
</organism>
<evidence type="ECO:0000256" key="1">
    <source>
        <dbReference type="SAM" id="MobiDB-lite"/>
    </source>
</evidence>
<keyword evidence="4" id="KW-1185">Reference proteome</keyword>
<feature type="compositionally biased region" description="Polar residues" evidence="1">
    <location>
        <begin position="187"/>
        <end position="196"/>
    </location>
</feature>
<feature type="transmembrane region" description="Helical" evidence="2">
    <location>
        <begin position="119"/>
        <end position="142"/>
    </location>
</feature>
<feature type="region of interest" description="Disordered" evidence="1">
    <location>
        <begin position="469"/>
        <end position="490"/>
    </location>
</feature>
<dbReference type="AlphaFoldDB" id="A0A1X7CXG4"/>
<feature type="compositionally biased region" description="Low complexity" evidence="1">
    <location>
        <begin position="239"/>
        <end position="277"/>
    </location>
</feature>
<gene>
    <name evidence="3" type="ORF">SAMN06295900_102107</name>
</gene>
<evidence type="ECO:0000313" key="3">
    <source>
        <dbReference type="EMBL" id="SMF04820.1"/>
    </source>
</evidence>
<accession>A0A1X7CXG4</accession>
<feature type="compositionally biased region" description="Basic and acidic residues" evidence="1">
    <location>
        <begin position="217"/>
        <end position="228"/>
    </location>
</feature>
<keyword evidence="2" id="KW-0472">Membrane</keyword>
<proteinExistence type="predicted"/>
<protein>
    <submittedName>
        <fullName evidence="3">Uncharacterized protein</fullName>
    </submittedName>
</protein>
<evidence type="ECO:0000256" key="2">
    <source>
        <dbReference type="SAM" id="Phobius"/>
    </source>
</evidence>
<feature type="region of interest" description="Disordered" evidence="1">
    <location>
        <begin position="43"/>
        <end position="92"/>
    </location>
</feature>
<sequence>MRNDNHGAIQFPAECKRCGASVPEPVSFCPFCGAHARFAFGNGELPRVGQPRAQQPPRSAQPQRPEPRLRPEQPSVGRPAPRGEPVWPARPTPLFATSTDAGFDFGGRYPMDERAGRRWGLKIGTAVVLAAFVLGFGAVALLQRGNDGDGAAQGVQEAATQSVDGIVRPNEASGNKRGLPSAELSAPATSMATPSQGFDGASGRADANPGSNSANDADIRAARRDQTSRVDGALASVQPPGTAAPPARTAPMPGADQLARPAQPAQPVQPTQPAEPARLAQRGAGTEPLPRSSPSHLVNAAPAPAPAAGREPDDGVAPPAMARDDGRANRAVAEVKVPRKGSLERVPAAMSSPPPAQTASTRGGAERRAASVSRSLALAQTGLAKGNLALAKQALATVRSIQPGNSQAYSLQQDLTLRERARDDALSQARSCAVQQRWNCAWHHAGDALAADSSSADAKGLLQRAMIESGGAFRPAGPGPDGPYGPVAQQ</sequence>
<keyword evidence="2" id="KW-0812">Transmembrane</keyword>
<name>A0A1X7CXG4_TRICW</name>
<dbReference type="OrthoDB" id="9128660at2"/>